<protein>
    <submittedName>
        <fullName evidence="1">Endonuclease/exonuclease/phosphatase</fullName>
    </submittedName>
</protein>
<keyword evidence="1" id="KW-0255">Endonuclease</keyword>
<dbReference type="Gene3D" id="3.60.10.10">
    <property type="entry name" value="Endonuclease/exonuclease/phosphatase"/>
    <property type="match status" value="1"/>
</dbReference>
<dbReference type="GO" id="GO:0004527">
    <property type="term" value="F:exonuclease activity"/>
    <property type="evidence" value="ECO:0007669"/>
    <property type="project" value="UniProtKB-KW"/>
</dbReference>
<dbReference type="AlphaFoldDB" id="A0A200PYK3"/>
<name>A0A200PYK3_MACCD</name>
<dbReference type="OMA" id="EAYWISH"/>
<keyword evidence="1" id="KW-0269">Exonuclease</keyword>
<gene>
    <name evidence="1" type="ORF">BVC80_8607g6</name>
</gene>
<proteinExistence type="predicted"/>
<dbReference type="PANTHER" id="PTHR33710:SF71">
    <property type="entry name" value="ENDONUCLEASE_EXONUCLEASE_PHOSPHATASE DOMAIN-CONTAINING PROTEIN"/>
    <property type="match status" value="1"/>
</dbReference>
<dbReference type="EMBL" id="MVGT01003739">
    <property type="protein sequence ID" value="OVA03288.1"/>
    <property type="molecule type" value="Genomic_DNA"/>
</dbReference>
<keyword evidence="1" id="KW-0378">Hydrolase</keyword>
<dbReference type="InParanoid" id="A0A200PYK3"/>
<comment type="caution">
    <text evidence="1">The sequence shown here is derived from an EMBL/GenBank/DDBJ whole genome shotgun (WGS) entry which is preliminary data.</text>
</comment>
<dbReference type="Proteomes" id="UP000195402">
    <property type="component" value="Unassembled WGS sequence"/>
</dbReference>
<reference evidence="1 2" key="1">
    <citation type="journal article" date="2017" name="Mol. Plant">
        <title>The Genome of Medicinal Plant Macleaya cordata Provides New Insights into Benzylisoquinoline Alkaloids Metabolism.</title>
        <authorList>
            <person name="Liu X."/>
            <person name="Liu Y."/>
            <person name="Huang P."/>
            <person name="Ma Y."/>
            <person name="Qing Z."/>
            <person name="Tang Q."/>
            <person name="Cao H."/>
            <person name="Cheng P."/>
            <person name="Zheng Y."/>
            <person name="Yuan Z."/>
            <person name="Zhou Y."/>
            <person name="Liu J."/>
            <person name="Tang Z."/>
            <person name="Zhuo Y."/>
            <person name="Zhang Y."/>
            <person name="Yu L."/>
            <person name="Huang J."/>
            <person name="Yang P."/>
            <person name="Peng Q."/>
            <person name="Zhang J."/>
            <person name="Jiang W."/>
            <person name="Zhang Z."/>
            <person name="Lin K."/>
            <person name="Ro D.K."/>
            <person name="Chen X."/>
            <person name="Xiong X."/>
            <person name="Shang Y."/>
            <person name="Huang S."/>
            <person name="Zeng J."/>
        </authorList>
    </citation>
    <scope>NUCLEOTIDE SEQUENCE [LARGE SCALE GENOMIC DNA]</scope>
    <source>
        <strain evidence="2">cv. BLH2017</strain>
        <tissue evidence="1">Root</tissue>
    </source>
</reference>
<dbReference type="OrthoDB" id="1748181at2759"/>
<sequence>MSSHVAQPWVLIGDLNSIFDQSEKKGGNAFKFSDIKDIKYIIDQAGLLDLGYVGPTFTWCNGQLGWARIHERLDRALANSDWTSLSPNATVEHLSPIGSDHAPIFLSTSLSAKSSPKPFRFFNLWLKEDSYLQVVKHAWDQHPLGSSAFQLASGLRIIKNHIKI</sequence>
<keyword evidence="2" id="KW-1185">Reference proteome</keyword>
<organism evidence="1 2">
    <name type="scientific">Macleaya cordata</name>
    <name type="common">Five-seeded plume-poppy</name>
    <name type="synonym">Bocconia cordata</name>
    <dbReference type="NCBI Taxonomy" id="56857"/>
    <lineage>
        <taxon>Eukaryota</taxon>
        <taxon>Viridiplantae</taxon>
        <taxon>Streptophyta</taxon>
        <taxon>Embryophyta</taxon>
        <taxon>Tracheophyta</taxon>
        <taxon>Spermatophyta</taxon>
        <taxon>Magnoliopsida</taxon>
        <taxon>Ranunculales</taxon>
        <taxon>Papaveraceae</taxon>
        <taxon>Papaveroideae</taxon>
        <taxon>Macleaya</taxon>
    </lineage>
</organism>
<dbReference type="InterPro" id="IPR036691">
    <property type="entry name" value="Endo/exonu/phosph_ase_sf"/>
</dbReference>
<evidence type="ECO:0000313" key="1">
    <source>
        <dbReference type="EMBL" id="OVA03288.1"/>
    </source>
</evidence>
<dbReference type="PANTHER" id="PTHR33710">
    <property type="entry name" value="BNAC02G09200D PROTEIN"/>
    <property type="match status" value="1"/>
</dbReference>
<dbReference type="SUPFAM" id="SSF56219">
    <property type="entry name" value="DNase I-like"/>
    <property type="match status" value="1"/>
</dbReference>
<evidence type="ECO:0000313" key="2">
    <source>
        <dbReference type="Proteomes" id="UP000195402"/>
    </source>
</evidence>
<dbReference type="STRING" id="56857.A0A200PYK3"/>
<dbReference type="GO" id="GO:0004519">
    <property type="term" value="F:endonuclease activity"/>
    <property type="evidence" value="ECO:0007669"/>
    <property type="project" value="UniProtKB-KW"/>
</dbReference>
<accession>A0A200PYK3</accession>
<keyword evidence="1" id="KW-0540">Nuclease</keyword>